<dbReference type="AlphaFoldDB" id="D8SVQ9"/>
<dbReference type="InterPro" id="IPR002885">
    <property type="entry name" value="PPR_rpt"/>
</dbReference>
<feature type="non-terminal residue" evidence="3">
    <location>
        <position position="1"/>
    </location>
</feature>
<dbReference type="KEGG" id="smo:SELMODRAFT_541"/>
<feature type="repeat" description="PPR" evidence="2">
    <location>
        <begin position="247"/>
        <end position="281"/>
    </location>
</feature>
<dbReference type="NCBIfam" id="TIGR00756">
    <property type="entry name" value="PPR"/>
    <property type="match status" value="2"/>
</dbReference>
<sequence>RLLHSIAADAQLATDIAIATSLLNIHGKIGSLAAAKAIFHSMEIKSVIAWTAMMAACVHHRENREALVFFRRMLLEHSIANTITFVTVLGACGNCREGASVHEWMIESGVSASSVFASTAIVTMYGRCGSVGHAKEVFDSIVEKNFISWNAMVAAFAQNRHCAHALAMVRSMDLEGLHPDRVTWLSVLGSVAEIDIRDGRWIHSRILGSGIELDFALGTALLNMYARNHSLEEALEIFDGVEEEERDLPLWGTMIAGYADDFQLRPAMALLRRMQHCGVLPSKVVIVAMINLCAAVSDLRQGEIFRALFVESCGIDRENSAVVANALVDMYGKCGELSLARKLFREIPEKDSVSWNSILVVGNALISAFGKCSSPGNAREIFDAMIERNKVSWTAIIAAYAHSHYGAIAKLFFRRMLLQGEEPDRVTFATILSTCTTAAALVEGKRFHALLAERPAMEMDPVVVSALIHMYSKCGSLESASKVFDRGRSFLLQENLLVWTSVISAYAHHGDGERALKLFARMQQAGLRADGVTILSVLSACAKAGMLETGIQFFASIARDHCLEVTLEHYSCLVDLLGRAGELSAAQELVRRIPNARAYVSFLSSCSVQGDVELGRAAAEKVSVLDPSIPAGYVVLSNL</sequence>
<dbReference type="Proteomes" id="UP000001514">
    <property type="component" value="Unassembled WGS sequence"/>
</dbReference>
<dbReference type="FunFam" id="1.25.40.10:FF:000158">
    <property type="entry name" value="pentatricopeptide repeat-containing protein At2g33680"/>
    <property type="match status" value="1"/>
</dbReference>
<evidence type="ECO:0000313" key="4">
    <source>
        <dbReference type="Proteomes" id="UP000001514"/>
    </source>
</evidence>
<proteinExistence type="predicted"/>
<dbReference type="GO" id="GO:0003723">
    <property type="term" value="F:RNA binding"/>
    <property type="evidence" value="ECO:0007669"/>
    <property type="project" value="InterPro"/>
</dbReference>
<dbReference type="FunFam" id="1.25.40.10:FF:000285">
    <property type="entry name" value="Pentatricopeptide repeat-containing protein, chloroplastic"/>
    <property type="match status" value="1"/>
</dbReference>
<feature type="repeat" description="PPR" evidence="2">
    <location>
        <begin position="495"/>
        <end position="529"/>
    </location>
</feature>
<dbReference type="PANTHER" id="PTHR24015:SF548">
    <property type="entry name" value="OS08G0340900 PROTEIN"/>
    <property type="match status" value="1"/>
</dbReference>
<dbReference type="Gramene" id="EFJ11480">
    <property type="protein sequence ID" value="EFJ11480"/>
    <property type="gene ID" value="SELMODRAFT_541"/>
</dbReference>
<dbReference type="InterPro" id="IPR011990">
    <property type="entry name" value="TPR-like_helical_dom_sf"/>
</dbReference>
<dbReference type="GO" id="GO:0048731">
    <property type="term" value="P:system development"/>
    <property type="evidence" value="ECO:0007669"/>
    <property type="project" value="UniProtKB-ARBA"/>
</dbReference>
<feature type="non-terminal residue" evidence="3">
    <location>
        <position position="639"/>
    </location>
</feature>
<evidence type="ECO:0008006" key="5">
    <source>
        <dbReference type="Google" id="ProtNLM"/>
    </source>
</evidence>
<dbReference type="PROSITE" id="PS51375">
    <property type="entry name" value="PPR"/>
    <property type="match status" value="4"/>
</dbReference>
<name>D8SVQ9_SELML</name>
<dbReference type="HOGENOM" id="CLU_002706_15_10_1"/>
<dbReference type="InterPro" id="IPR046960">
    <property type="entry name" value="PPR_At4g14850-like_plant"/>
</dbReference>
<organism evidence="4">
    <name type="scientific">Selaginella moellendorffii</name>
    <name type="common">Spikemoss</name>
    <dbReference type="NCBI Taxonomy" id="88036"/>
    <lineage>
        <taxon>Eukaryota</taxon>
        <taxon>Viridiplantae</taxon>
        <taxon>Streptophyta</taxon>
        <taxon>Embryophyta</taxon>
        <taxon>Tracheophyta</taxon>
        <taxon>Lycopodiopsida</taxon>
        <taxon>Selaginellales</taxon>
        <taxon>Selaginellaceae</taxon>
        <taxon>Selaginella</taxon>
    </lineage>
</organism>
<evidence type="ECO:0000256" key="2">
    <source>
        <dbReference type="PROSITE-ProRule" id="PRU00708"/>
    </source>
</evidence>
<protein>
    <recommendedName>
        <fullName evidence="5">Pentacotripeptide-repeat region of PRORP domain-containing protein</fullName>
    </recommendedName>
</protein>
<evidence type="ECO:0000256" key="1">
    <source>
        <dbReference type="ARBA" id="ARBA00022737"/>
    </source>
</evidence>
<dbReference type="Pfam" id="PF01535">
    <property type="entry name" value="PPR"/>
    <property type="match status" value="9"/>
</dbReference>
<evidence type="ECO:0000313" key="3">
    <source>
        <dbReference type="EMBL" id="EFJ11480.1"/>
    </source>
</evidence>
<reference evidence="3 4" key="1">
    <citation type="journal article" date="2011" name="Science">
        <title>The Selaginella genome identifies genetic changes associated with the evolution of vascular plants.</title>
        <authorList>
            <person name="Banks J.A."/>
            <person name="Nishiyama T."/>
            <person name="Hasebe M."/>
            <person name="Bowman J.L."/>
            <person name="Gribskov M."/>
            <person name="dePamphilis C."/>
            <person name="Albert V.A."/>
            <person name="Aono N."/>
            <person name="Aoyama T."/>
            <person name="Ambrose B.A."/>
            <person name="Ashton N.W."/>
            <person name="Axtell M.J."/>
            <person name="Barker E."/>
            <person name="Barker M.S."/>
            <person name="Bennetzen J.L."/>
            <person name="Bonawitz N.D."/>
            <person name="Chapple C."/>
            <person name="Cheng C."/>
            <person name="Correa L.G."/>
            <person name="Dacre M."/>
            <person name="DeBarry J."/>
            <person name="Dreyer I."/>
            <person name="Elias M."/>
            <person name="Engstrom E.M."/>
            <person name="Estelle M."/>
            <person name="Feng L."/>
            <person name="Finet C."/>
            <person name="Floyd S.K."/>
            <person name="Frommer W.B."/>
            <person name="Fujita T."/>
            <person name="Gramzow L."/>
            <person name="Gutensohn M."/>
            <person name="Harholt J."/>
            <person name="Hattori M."/>
            <person name="Heyl A."/>
            <person name="Hirai T."/>
            <person name="Hiwatashi Y."/>
            <person name="Ishikawa M."/>
            <person name="Iwata M."/>
            <person name="Karol K.G."/>
            <person name="Koehler B."/>
            <person name="Kolukisaoglu U."/>
            <person name="Kubo M."/>
            <person name="Kurata T."/>
            <person name="Lalonde S."/>
            <person name="Li K."/>
            <person name="Li Y."/>
            <person name="Litt A."/>
            <person name="Lyons E."/>
            <person name="Manning G."/>
            <person name="Maruyama T."/>
            <person name="Michael T.P."/>
            <person name="Mikami K."/>
            <person name="Miyazaki S."/>
            <person name="Morinaga S."/>
            <person name="Murata T."/>
            <person name="Mueller-Roeber B."/>
            <person name="Nelson D.R."/>
            <person name="Obara M."/>
            <person name="Oguri Y."/>
            <person name="Olmstead R.G."/>
            <person name="Onodera N."/>
            <person name="Petersen B.L."/>
            <person name="Pils B."/>
            <person name="Prigge M."/>
            <person name="Rensing S.A."/>
            <person name="Riano-Pachon D.M."/>
            <person name="Roberts A.W."/>
            <person name="Sato Y."/>
            <person name="Scheller H.V."/>
            <person name="Schulz B."/>
            <person name="Schulz C."/>
            <person name="Shakirov E.V."/>
            <person name="Shibagaki N."/>
            <person name="Shinohara N."/>
            <person name="Shippen D.E."/>
            <person name="Soerensen I."/>
            <person name="Sotooka R."/>
            <person name="Sugimoto N."/>
            <person name="Sugita M."/>
            <person name="Sumikawa N."/>
            <person name="Tanurdzic M."/>
            <person name="Theissen G."/>
            <person name="Ulvskov P."/>
            <person name="Wakazuki S."/>
            <person name="Weng J.K."/>
            <person name="Willats W.W."/>
            <person name="Wipf D."/>
            <person name="Wolf P.G."/>
            <person name="Yang L."/>
            <person name="Zimmer A.D."/>
            <person name="Zhu Q."/>
            <person name="Mitros T."/>
            <person name="Hellsten U."/>
            <person name="Loque D."/>
            <person name="Otillar R."/>
            <person name="Salamov A."/>
            <person name="Schmutz J."/>
            <person name="Shapiro H."/>
            <person name="Lindquist E."/>
            <person name="Lucas S."/>
            <person name="Rokhsar D."/>
            <person name="Grigoriev I.V."/>
        </authorList>
    </citation>
    <scope>NUCLEOTIDE SEQUENCE [LARGE SCALE GENOMIC DNA]</scope>
</reference>
<keyword evidence="4" id="KW-1185">Reference proteome</keyword>
<gene>
    <name evidence="3" type="ORF">SELMODRAFT_541</name>
</gene>
<dbReference type="STRING" id="88036.D8SVQ9"/>
<dbReference type="EMBL" id="GL377646">
    <property type="protein sequence ID" value="EFJ11480.1"/>
    <property type="molecule type" value="Genomic_DNA"/>
</dbReference>
<dbReference type="InParanoid" id="D8SVQ9"/>
<keyword evidence="1" id="KW-0677">Repeat</keyword>
<accession>D8SVQ9</accession>
<dbReference type="GO" id="GO:0009451">
    <property type="term" value="P:RNA modification"/>
    <property type="evidence" value="ECO:0007669"/>
    <property type="project" value="InterPro"/>
</dbReference>
<feature type="repeat" description="PPR" evidence="2">
    <location>
        <begin position="320"/>
        <end position="354"/>
    </location>
</feature>
<dbReference type="Pfam" id="PF13041">
    <property type="entry name" value="PPR_2"/>
    <property type="match status" value="1"/>
</dbReference>
<dbReference type="Gene3D" id="1.25.40.10">
    <property type="entry name" value="Tetratricopeptide repeat domain"/>
    <property type="match status" value="5"/>
</dbReference>
<dbReference type="eggNOG" id="KOG4197">
    <property type="taxonomic scope" value="Eukaryota"/>
</dbReference>
<feature type="repeat" description="PPR" evidence="2">
    <location>
        <begin position="145"/>
        <end position="179"/>
    </location>
</feature>
<dbReference type="PANTHER" id="PTHR24015">
    <property type="entry name" value="OS07G0578800 PROTEIN-RELATED"/>
    <property type="match status" value="1"/>
</dbReference>